<dbReference type="InterPro" id="IPR029019">
    <property type="entry name" value="HEX_eukaryotic_N"/>
</dbReference>
<comment type="similarity">
    <text evidence="2 7">Belongs to the glycosyl hydrolase 20 family.</text>
</comment>
<dbReference type="Gene3D" id="3.30.379.10">
    <property type="entry name" value="Chitobiase/beta-hexosaminidase domain 2-like"/>
    <property type="match status" value="1"/>
</dbReference>
<dbReference type="PANTHER" id="PTHR22600:SF58">
    <property type="entry name" value="BETA-HEXOSAMINIDASE"/>
    <property type="match status" value="1"/>
</dbReference>
<dbReference type="GO" id="GO:0030203">
    <property type="term" value="P:glycosaminoglycan metabolic process"/>
    <property type="evidence" value="ECO:0007669"/>
    <property type="project" value="TreeGrafter"/>
</dbReference>
<dbReference type="InterPro" id="IPR015883">
    <property type="entry name" value="Glyco_hydro_20_cat"/>
</dbReference>
<proteinExistence type="inferred from homology"/>
<protein>
    <recommendedName>
        <fullName evidence="7">Beta-hexosaminidase</fullName>
        <ecNumber evidence="7">3.2.1.52</ecNumber>
    </recommendedName>
</protein>
<evidence type="ECO:0000256" key="1">
    <source>
        <dbReference type="ARBA" id="ARBA00001231"/>
    </source>
</evidence>
<comment type="catalytic activity">
    <reaction evidence="1 7">
        <text>Hydrolysis of terminal non-reducing N-acetyl-D-hexosamine residues in N-acetyl-beta-D-hexosaminides.</text>
        <dbReference type="EC" id="3.2.1.52"/>
    </reaction>
</comment>
<dbReference type="SUPFAM" id="SSF51445">
    <property type="entry name" value="(Trans)glycosidases"/>
    <property type="match status" value="1"/>
</dbReference>
<dbReference type="GeneID" id="54476804"/>
<evidence type="ECO:0000256" key="4">
    <source>
        <dbReference type="ARBA" id="ARBA00022801"/>
    </source>
</evidence>
<dbReference type="Pfam" id="PF14845">
    <property type="entry name" value="Glycohydro_20b2"/>
    <property type="match status" value="1"/>
</dbReference>
<feature type="signal peptide" evidence="9">
    <location>
        <begin position="1"/>
        <end position="17"/>
    </location>
</feature>
<name>A0A6A6Q3Y4_9PEZI</name>
<keyword evidence="4 7" id="KW-0378">Hydrolase</keyword>
<dbReference type="InterPro" id="IPR029018">
    <property type="entry name" value="Hex-like_dom2"/>
</dbReference>
<organism evidence="12 13">
    <name type="scientific">Neohortaea acidophila</name>
    <dbReference type="NCBI Taxonomy" id="245834"/>
    <lineage>
        <taxon>Eukaryota</taxon>
        <taxon>Fungi</taxon>
        <taxon>Dikarya</taxon>
        <taxon>Ascomycota</taxon>
        <taxon>Pezizomycotina</taxon>
        <taxon>Dothideomycetes</taxon>
        <taxon>Dothideomycetidae</taxon>
        <taxon>Mycosphaerellales</taxon>
        <taxon>Teratosphaeriaceae</taxon>
        <taxon>Neohortaea</taxon>
    </lineage>
</organism>
<dbReference type="EMBL" id="MU001631">
    <property type="protein sequence ID" value="KAF2487005.1"/>
    <property type="molecule type" value="Genomic_DNA"/>
</dbReference>
<evidence type="ECO:0000313" key="12">
    <source>
        <dbReference type="EMBL" id="KAF2487005.1"/>
    </source>
</evidence>
<dbReference type="GO" id="GO:0016231">
    <property type="term" value="F:beta-N-acetylglucosaminidase activity"/>
    <property type="evidence" value="ECO:0007669"/>
    <property type="project" value="TreeGrafter"/>
</dbReference>
<dbReference type="InterPro" id="IPR025705">
    <property type="entry name" value="Beta_hexosaminidase_sua/sub"/>
</dbReference>
<dbReference type="Pfam" id="PF00728">
    <property type="entry name" value="Glyco_hydro_20"/>
    <property type="match status" value="1"/>
</dbReference>
<keyword evidence="3 9" id="KW-0732">Signal</keyword>
<dbReference type="PANTHER" id="PTHR22600">
    <property type="entry name" value="BETA-HEXOSAMINIDASE"/>
    <property type="match status" value="1"/>
</dbReference>
<feature type="active site" description="Proton donor" evidence="8">
    <location>
        <position position="358"/>
    </location>
</feature>
<evidence type="ECO:0000256" key="7">
    <source>
        <dbReference type="PIRNR" id="PIRNR001093"/>
    </source>
</evidence>
<keyword evidence="13" id="KW-1185">Reference proteome</keyword>
<dbReference type="AlphaFoldDB" id="A0A6A6Q3Y4"/>
<evidence type="ECO:0000256" key="9">
    <source>
        <dbReference type="SAM" id="SignalP"/>
    </source>
</evidence>
<dbReference type="FunFam" id="3.20.20.80:FF:000063">
    <property type="entry name" value="Beta-hexosaminidase"/>
    <property type="match status" value="1"/>
</dbReference>
<evidence type="ECO:0000256" key="5">
    <source>
        <dbReference type="ARBA" id="ARBA00023180"/>
    </source>
</evidence>
<dbReference type="SUPFAM" id="SSF55545">
    <property type="entry name" value="beta-N-acetylhexosaminidase-like domain"/>
    <property type="match status" value="1"/>
</dbReference>
<dbReference type="Proteomes" id="UP000799767">
    <property type="component" value="Unassembled WGS sequence"/>
</dbReference>
<evidence type="ECO:0000256" key="2">
    <source>
        <dbReference type="ARBA" id="ARBA00006285"/>
    </source>
</evidence>
<dbReference type="GO" id="GO:0016020">
    <property type="term" value="C:membrane"/>
    <property type="evidence" value="ECO:0007669"/>
    <property type="project" value="TreeGrafter"/>
</dbReference>
<accession>A0A6A6Q3Y4</accession>
<evidence type="ECO:0000259" key="11">
    <source>
        <dbReference type="Pfam" id="PF14845"/>
    </source>
</evidence>
<dbReference type="InterPro" id="IPR017853">
    <property type="entry name" value="GH"/>
</dbReference>
<feature type="chain" id="PRO_5025332331" description="Beta-hexosaminidase" evidence="9">
    <location>
        <begin position="18"/>
        <end position="581"/>
    </location>
</feature>
<dbReference type="PIRSF" id="PIRSF001093">
    <property type="entry name" value="B-hxosamndse_ab_euk"/>
    <property type="match status" value="1"/>
</dbReference>
<dbReference type="EC" id="3.2.1.52" evidence="7"/>
<dbReference type="Gene3D" id="3.20.20.80">
    <property type="entry name" value="Glycosidases"/>
    <property type="match status" value="1"/>
</dbReference>
<feature type="domain" description="Glycoside hydrolase family 20 catalytic" evidence="10">
    <location>
        <begin position="201"/>
        <end position="528"/>
    </location>
</feature>
<feature type="domain" description="Beta-hexosaminidase eukaryotic type N-terminal" evidence="11">
    <location>
        <begin position="18"/>
        <end position="177"/>
    </location>
</feature>
<gene>
    <name evidence="12" type="ORF">BDY17DRAFT_314275</name>
</gene>
<evidence type="ECO:0000313" key="13">
    <source>
        <dbReference type="Proteomes" id="UP000799767"/>
    </source>
</evidence>
<evidence type="ECO:0000259" key="10">
    <source>
        <dbReference type="Pfam" id="PF00728"/>
    </source>
</evidence>
<sequence>MAMWWLAILSLVGFSLAIWPLPVNQSMGTDVVWINKNVNITYSGPHVVGGQYARQKALTHFTRQSNNATNSTSAWTSRIINTAINSTYATLFEYGISAWKFNPRMSDFEPAPNASGNVYITSIQLQQNASDPADIMKPAVGSVDESYTLSVSSAGEVLITGVSSLGLAHGLTTFTQLFFSHSAGSVYTKLAPVEISDKPMFPWRGLNIDCSRTFKPVADLKLMIDALAYNKMHITDSQSWPLVIPSMPDLADKGAYVSFQKYIPSDIYDLQEYGALRGVQVVLEIDQPGHTSSIWFSYPELISAFNVQPGWTTYCNEPPCGTLNLNDTNVSDFLEKLFDDLLPRLKPLTSYFHLGGDEIDAADYELDPTVRSNSTSVVQALLQKFQDRNQNQLKQYGFTSLVWEEQLLVWNLTLPKDTIVQTWLSSQSAKEVVAKGYRALVGAYELWYLDCGHGADSAKYWPYLDYCNPLHNWKEMYSLDPIQDIPENQQHLILGGECSIWSEQTDSANFFQMVWPRTCAAAEVLWSGAKDASGQNRSQITASPRLADMRERLVGMGVYGAPIQMPFCTQNGTQCVWPLGA</sequence>
<reference evidence="12" key="1">
    <citation type="journal article" date="2020" name="Stud. Mycol.">
        <title>101 Dothideomycetes genomes: a test case for predicting lifestyles and emergence of pathogens.</title>
        <authorList>
            <person name="Haridas S."/>
            <person name="Albert R."/>
            <person name="Binder M."/>
            <person name="Bloem J."/>
            <person name="Labutti K."/>
            <person name="Salamov A."/>
            <person name="Andreopoulos B."/>
            <person name="Baker S."/>
            <person name="Barry K."/>
            <person name="Bills G."/>
            <person name="Bluhm B."/>
            <person name="Cannon C."/>
            <person name="Castanera R."/>
            <person name="Culley D."/>
            <person name="Daum C."/>
            <person name="Ezra D."/>
            <person name="Gonzalez J."/>
            <person name="Henrissat B."/>
            <person name="Kuo A."/>
            <person name="Liang C."/>
            <person name="Lipzen A."/>
            <person name="Lutzoni F."/>
            <person name="Magnuson J."/>
            <person name="Mondo S."/>
            <person name="Nolan M."/>
            <person name="Ohm R."/>
            <person name="Pangilinan J."/>
            <person name="Park H.-J."/>
            <person name="Ramirez L."/>
            <person name="Alfaro M."/>
            <person name="Sun H."/>
            <person name="Tritt A."/>
            <person name="Yoshinaga Y."/>
            <person name="Zwiers L.-H."/>
            <person name="Turgeon B."/>
            <person name="Goodwin S."/>
            <person name="Spatafora J."/>
            <person name="Crous P."/>
            <person name="Grigoriev I."/>
        </authorList>
    </citation>
    <scope>NUCLEOTIDE SEQUENCE</scope>
    <source>
        <strain evidence="12">CBS 113389</strain>
    </source>
</reference>
<evidence type="ECO:0000256" key="6">
    <source>
        <dbReference type="ARBA" id="ARBA00023295"/>
    </source>
</evidence>
<evidence type="ECO:0000256" key="3">
    <source>
        <dbReference type="ARBA" id="ARBA00022729"/>
    </source>
</evidence>
<evidence type="ECO:0000256" key="8">
    <source>
        <dbReference type="PIRSR" id="PIRSR001093-1"/>
    </source>
</evidence>
<dbReference type="RefSeq" id="XP_033593574.1">
    <property type="nucleotide sequence ID" value="XM_033735802.1"/>
</dbReference>
<dbReference type="GO" id="GO:0005975">
    <property type="term" value="P:carbohydrate metabolic process"/>
    <property type="evidence" value="ECO:0007669"/>
    <property type="project" value="InterPro"/>
</dbReference>
<keyword evidence="6 7" id="KW-0326">Glycosidase</keyword>
<keyword evidence="5" id="KW-0325">Glycoprotein</keyword>
<dbReference type="PRINTS" id="PR00738">
    <property type="entry name" value="GLHYDRLASE20"/>
</dbReference>
<dbReference type="OrthoDB" id="428480at2759"/>